<gene>
    <name evidence="2" type="ORF">B1B_06608</name>
</gene>
<dbReference type="GO" id="GO:0031419">
    <property type="term" value="F:cobalamin binding"/>
    <property type="evidence" value="ECO:0007669"/>
    <property type="project" value="InterPro"/>
</dbReference>
<protein>
    <submittedName>
        <fullName evidence="2">Methylmalonyl-CoA mutase, alpha and beta chain, catalytic domain protein</fullName>
        <ecNumber evidence="2">5.4.99.2</ecNumber>
    </submittedName>
</protein>
<feature type="non-terminal residue" evidence="2">
    <location>
        <position position="64"/>
    </location>
</feature>
<sequence length="64" mass="6963">MALRTQQIVGYESGITDTADPLAGSYFVESLTDEVERRALAYMATIDEMGGAVTAIEQGYLQDE</sequence>
<dbReference type="InterPro" id="IPR006099">
    <property type="entry name" value="MeMalonylCoA_mutase_a/b_cat"/>
</dbReference>
<reference evidence="2" key="2">
    <citation type="journal article" date="2014" name="ISME J.">
        <title>Microbial stratification in low pH oxic and suboxic macroscopic growths along an acid mine drainage.</title>
        <authorList>
            <person name="Mendez-Garcia C."/>
            <person name="Mesa V."/>
            <person name="Sprenger R.R."/>
            <person name="Richter M."/>
            <person name="Diez M.S."/>
            <person name="Solano J."/>
            <person name="Bargiela R."/>
            <person name="Golyshina O.V."/>
            <person name="Manteca A."/>
            <person name="Ramos J.L."/>
            <person name="Gallego J.R."/>
            <person name="Llorente I."/>
            <person name="Martins Dos Santos V.A."/>
            <person name="Jensen O.N."/>
            <person name="Pelaez A.I."/>
            <person name="Sanchez J."/>
            <person name="Ferrer M."/>
        </authorList>
    </citation>
    <scope>NUCLEOTIDE SEQUENCE</scope>
</reference>
<dbReference type="PANTHER" id="PTHR48101">
    <property type="entry name" value="METHYLMALONYL-COA MUTASE, MITOCHONDRIAL-RELATED"/>
    <property type="match status" value="1"/>
</dbReference>
<feature type="domain" description="Methylmalonyl-CoA mutase alpha/beta chain catalytic" evidence="1">
    <location>
        <begin position="1"/>
        <end position="64"/>
    </location>
</feature>
<dbReference type="GO" id="GO:0004494">
    <property type="term" value="F:methylmalonyl-CoA mutase activity"/>
    <property type="evidence" value="ECO:0007669"/>
    <property type="project" value="UniProtKB-EC"/>
</dbReference>
<organism evidence="2">
    <name type="scientific">mine drainage metagenome</name>
    <dbReference type="NCBI Taxonomy" id="410659"/>
    <lineage>
        <taxon>unclassified sequences</taxon>
        <taxon>metagenomes</taxon>
        <taxon>ecological metagenomes</taxon>
    </lineage>
</organism>
<name>T1CF95_9ZZZZ</name>
<dbReference type="SUPFAM" id="SSF51703">
    <property type="entry name" value="Cobalamin (vitamin B12)-dependent enzymes"/>
    <property type="match status" value="1"/>
</dbReference>
<dbReference type="InterPro" id="IPR016176">
    <property type="entry name" value="Cbl-dep_enz_cat"/>
</dbReference>
<evidence type="ECO:0000259" key="1">
    <source>
        <dbReference type="Pfam" id="PF01642"/>
    </source>
</evidence>
<dbReference type="PANTHER" id="PTHR48101:SF1">
    <property type="entry name" value="METHYLMALONYL-COA MUTASE, LARGE SUBUNIT"/>
    <property type="match status" value="1"/>
</dbReference>
<reference evidence="2" key="1">
    <citation type="submission" date="2013-08" db="EMBL/GenBank/DDBJ databases">
        <authorList>
            <person name="Mendez C."/>
            <person name="Richter M."/>
            <person name="Ferrer M."/>
            <person name="Sanchez J."/>
        </authorList>
    </citation>
    <scope>NUCLEOTIDE SEQUENCE</scope>
</reference>
<keyword evidence="2" id="KW-0413">Isomerase</keyword>
<dbReference type="EMBL" id="AUZY01004182">
    <property type="protein sequence ID" value="EQD64724.1"/>
    <property type="molecule type" value="Genomic_DNA"/>
</dbReference>
<proteinExistence type="predicted"/>
<accession>T1CF95</accession>
<evidence type="ECO:0000313" key="2">
    <source>
        <dbReference type="EMBL" id="EQD64724.1"/>
    </source>
</evidence>
<dbReference type="EC" id="5.4.99.2" evidence="2"/>
<comment type="caution">
    <text evidence="2">The sequence shown here is derived from an EMBL/GenBank/DDBJ whole genome shotgun (WGS) entry which is preliminary data.</text>
</comment>
<dbReference type="Pfam" id="PF01642">
    <property type="entry name" value="MM_CoA_mutase"/>
    <property type="match status" value="1"/>
</dbReference>
<dbReference type="AlphaFoldDB" id="T1CF95"/>
<dbReference type="Gene3D" id="3.20.20.240">
    <property type="entry name" value="Methylmalonyl-CoA mutase"/>
    <property type="match status" value="1"/>
</dbReference>